<evidence type="ECO:0000313" key="7">
    <source>
        <dbReference type="EMBL" id="MFD1815244.1"/>
    </source>
</evidence>
<organism evidence="7 8">
    <name type="scientific">Rhodococcus gannanensis</name>
    <dbReference type="NCBI Taxonomy" id="1960308"/>
    <lineage>
        <taxon>Bacteria</taxon>
        <taxon>Bacillati</taxon>
        <taxon>Actinomycetota</taxon>
        <taxon>Actinomycetes</taxon>
        <taxon>Mycobacteriales</taxon>
        <taxon>Nocardiaceae</taxon>
        <taxon>Rhodococcus</taxon>
    </lineage>
</organism>
<sequence length="371" mass="39675">MTVRTEPAFVATTPTQPLFEPLTLREVTFGNRIWLSPMCQYSAVDGVPGDWHLAHLGARAAGGFGLVVAEATAVTPAGRISPQDTGLWNDEHTRAWSRIVDFVHARGTRAGIQLTHAGRKASIHRPWDVEQGSIAEADGGWRAVGPDTAAFPGFAAPHALTTGEIAGIVGAFGESARRADQAGFDLLEIQAAHGFLIHSFLSPLSNTRTDGYGDTPEGRVRLLATIVEAVRVWWPAHKPLSVRFSATDWLDGGLTPADIVAITERIVPLGVDLIDVSSGGLLPADVPLGPGYQVPLAERIRRDAGVPVGAVGLIDDPWHAARILDDGSADVVFLGRAALRDPNWPLRAAKDLGQGDRGRLWQPQTIRGDWA</sequence>
<evidence type="ECO:0000256" key="5">
    <source>
        <dbReference type="ARBA" id="ARBA00023002"/>
    </source>
</evidence>
<name>A0ABW4PAH9_9NOCA</name>
<reference evidence="8" key="1">
    <citation type="journal article" date="2019" name="Int. J. Syst. Evol. Microbiol.">
        <title>The Global Catalogue of Microorganisms (GCM) 10K type strain sequencing project: providing services to taxonomists for standard genome sequencing and annotation.</title>
        <authorList>
            <consortium name="The Broad Institute Genomics Platform"/>
            <consortium name="The Broad Institute Genome Sequencing Center for Infectious Disease"/>
            <person name="Wu L."/>
            <person name="Ma J."/>
        </authorList>
    </citation>
    <scope>NUCLEOTIDE SEQUENCE [LARGE SCALE GENOMIC DNA]</scope>
    <source>
        <strain evidence="8">DT72</strain>
    </source>
</reference>
<evidence type="ECO:0000256" key="1">
    <source>
        <dbReference type="ARBA" id="ARBA00001917"/>
    </source>
</evidence>
<proteinExistence type="predicted"/>
<keyword evidence="8" id="KW-1185">Reference proteome</keyword>
<dbReference type="PANTHER" id="PTHR43303:SF4">
    <property type="entry name" value="NADPH DEHYDROGENASE C23G7.10C-RELATED"/>
    <property type="match status" value="1"/>
</dbReference>
<dbReference type="RefSeq" id="WP_378487679.1">
    <property type="nucleotide sequence ID" value="NZ_JBHUFB010000020.1"/>
</dbReference>
<evidence type="ECO:0000256" key="3">
    <source>
        <dbReference type="ARBA" id="ARBA00022643"/>
    </source>
</evidence>
<comment type="caution">
    <text evidence="7">The sequence shown here is derived from an EMBL/GenBank/DDBJ whole genome shotgun (WGS) entry which is preliminary data.</text>
</comment>
<feature type="domain" description="NADH:flavin oxidoreductase/NADH oxidase N-terminal" evidence="6">
    <location>
        <begin position="18"/>
        <end position="352"/>
    </location>
</feature>
<dbReference type="EMBL" id="JBHUFB010000020">
    <property type="protein sequence ID" value="MFD1815244.1"/>
    <property type="molecule type" value="Genomic_DNA"/>
</dbReference>
<dbReference type="CDD" id="cd02932">
    <property type="entry name" value="OYE_YqiM_FMN"/>
    <property type="match status" value="1"/>
</dbReference>
<dbReference type="InterPro" id="IPR013785">
    <property type="entry name" value="Aldolase_TIM"/>
</dbReference>
<gene>
    <name evidence="7" type="ORF">ACFSJG_23745</name>
</gene>
<dbReference type="Gene3D" id="3.20.20.70">
    <property type="entry name" value="Aldolase class I"/>
    <property type="match status" value="1"/>
</dbReference>
<evidence type="ECO:0000256" key="4">
    <source>
        <dbReference type="ARBA" id="ARBA00022857"/>
    </source>
</evidence>
<keyword evidence="3" id="KW-0288">FMN</keyword>
<evidence type="ECO:0000259" key="6">
    <source>
        <dbReference type="Pfam" id="PF00724"/>
    </source>
</evidence>
<comment type="cofactor">
    <cofactor evidence="1">
        <name>FMN</name>
        <dbReference type="ChEBI" id="CHEBI:58210"/>
    </cofactor>
</comment>
<keyword evidence="5" id="KW-0560">Oxidoreductase</keyword>
<dbReference type="Proteomes" id="UP001597286">
    <property type="component" value="Unassembled WGS sequence"/>
</dbReference>
<dbReference type="Pfam" id="PF00724">
    <property type="entry name" value="Oxidored_FMN"/>
    <property type="match status" value="1"/>
</dbReference>
<keyword evidence="4" id="KW-0521">NADP</keyword>
<dbReference type="PANTHER" id="PTHR43303">
    <property type="entry name" value="NADPH DEHYDROGENASE C23G7.10C-RELATED"/>
    <property type="match status" value="1"/>
</dbReference>
<evidence type="ECO:0000313" key="8">
    <source>
        <dbReference type="Proteomes" id="UP001597286"/>
    </source>
</evidence>
<dbReference type="SUPFAM" id="SSF51395">
    <property type="entry name" value="FMN-linked oxidoreductases"/>
    <property type="match status" value="1"/>
</dbReference>
<dbReference type="InterPro" id="IPR044152">
    <property type="entry name" value="YqjM-like"/>
</dbReference>
<dbReference type="InterPro" id="IPR001155">
    <property type="entry name" value="OxRdtase_FMN_N"/>
</dbReference>
<accession>A0ABW4PAH9</accession>
<protein>
    <submittedName>
        <fullName evidence="7">NADH:flavin oxidoreductase/NADH oxidase</fullName>
    </submittedName>
</protein>
<keyword evidence="2" id="KW-0285">Flavoprotein</keyword>
<evidence type="ECO:0000256" key="2">
    <source>
        <dbReference type="ARBA" id="ARBA00022630"/>
    </source>
</evidence>